<dbReference type="Proteomes" id="UP001410394">
    <property type="component" value="Unassembled WGS sequence"/>
</dbReference>
<dbReference type="Gene3D" id="3.40.50.300">
    <property type="entry name" value="P-loop containing nucleotide triphosphate hydrolases"/>
    <property type="match status" value="1"/>
</dbReference>
<keyword evidence="10" id="KW-1185">Reference proteome</keyword>
<comment type="similarity">
    <text evidence="6 7">Belongs to the APS kinase family.</text>
</comment>
<feature type="domain" description="APS kinase" evidence="8">
    <location>
        <begin position="5"/>
        <end position="151"/>
    </location>
</feature>
<feature type="binding site" evidence="6">
    <location>
        <begin position="10"/>
        <end position="17"/>
    </location>
    <ligand>
        <name>ATP</name>
        <dbReference type="ChEBI" id="CHEBI:30616"/>
    </ligand>
</feature>
<evidence type="ECO:0000259" key="8">
    <source>
        <dbReference type="Pfam" id="PF01583"/>
    </source>
</evidence>
<evidence type="ECO:0000256" key="7">
    <source>
        <dbReference type="RuleBase" id="RU004347"/>
    </source>
</evidence>
<gene>
    <name evidence="6 9" type="primary">cysC</name>
    <name evidence="9" type="ORF">ABDB84_04265</name>
</gene>
<evidence type="ECO:0000256" key="3">
    <source>
        <dbReference type="ARBA" id="ARBA00022679"/>
    </source>
</evidence>
<feature type="active site" description="Phosphoserine intermediate" evidence="6">
    <location>
        <position position="84"/>
    </location>
</feature>
<name>A0ABU9YVE6_9RHOO</name>
<sequence length="177" mass="19068">MHPPTFWLTGLSGAGKSTIAQALKVRLGEAQRACVVLDGDHLRSGLCADLGFSPQDRAENIRRVAHVCRLFNDNGLIVIVALISPYAKDRALAREIIGTEHFLEVHIATSLQTCESRDPKGLYRKARAGLLKEFTGISAPYEAPANPACALDTVALSLDQCVSQLHALLETAANPAR</sequence>
<dbReference type="RefSeq" id="WP_345918452.1">
    <property type="nucleotide sequence ID" value="NZ_JBDIVE010000002.1"/>
</dbReference>
<dbReference type="NCBIfam" id="NF003013">
    <property type="entry name" value="PRK03846.1"/>
    <property type="match status" value="1"/>
</dbReference>
<comment type="caution">
    <text evidence="9">The sequence shown here is derived from an EMBL/GenBank/DDBJ whole genome shotgun (WGS) entry which is preliminary data.</text>
</comment>
<dbReference type="NCBIfam" id="TIGR00455">
    <property type="entry name" value="apsK"/>
    <property type="match status" value="1"/>
</dbReference>
<evidence type="ECO:0000256" key="1">
    <source>
        <dbReference type="ARBA" id="ARBA00001823"/>
    </source>
</evidence>
<dbReference type="CDD" id="cd02027">
    <property type="entry name" value="APSK"/>
    <property type="match status" value="1"/>
</dbReference>
<keyword evidence="3 6" id="KW-0808">Transferase</keyword>
<keyword evidence="5 6" id="KW-0067">ATP-binding</keyword>
<dbReference type="InterPro" id="IPR027417">
    <property type="entry name" value="P-loop_NTPase"/>
</dbReference>
<protein>
    <recommendedName>
        <fullName evidence="2 6">Adenylyl-sulfate kinase</fullName>
        <ecNumber evidence="2 6">2.7.1.25</ecNumber>
    </recommendedName>
    <alternativeName>
        <fullName evidence="6">APS kinase</fullName>
    </alternativeName>
    <alternativeName>
        <fullName evidence="6">ATP adenosine-5'-phosphosulfate 3'-phosphotransferase</fullName>
    </alternativeName>
    <alternativeName>
        <fullName evidence="6">Adenosine-5'-phosphosulfate kinase</fullName>
    </alternativeName>
</protein>
<dbReference type="InterPro" id="IPR002891">
    <property type="entry name" value="APS"/>
</dbReference>
<dbReference type="GO" id="GO:0004020">
    <property type="term" value="F:adenylylsulfate kinase activity"/>
    <property type="evidence" value="ECO:0007669"/>
    <property type="project" value="UniProtKB-EC"/>
</dbReference>
<accession>A0ABU9YVE6</accession>
<evidence type="ECO:0000256" key="4">
    <source>
        <dbReference type="ARBA" id="ARBA00022741"/>
    </source>
</evidence>
<evidence type="ECO:0000256" key="6">
    <source>
        <dbReference type="HAMAP-Rule" id="MF_00065"/>
    </source>
</evidence>
<dbReference type="InterPro" id="IPR050512">
    <property type="entry name" value="Sulf_AdTrans/APS_kinase"/>
</dbReference>
<keyword evidence="6" id="KW-0597">Phosphoprotein</keyword>
<dbReference type="SUPFAM" id="SSF52540">
    <property type="entry name" value="P-loop containing nucleoside triphosphate hydrolases"/>
    <property type="match status" value="1"/>
</dbReference>
<comment type="function">
    <text evidence="6 7">Catalyzes the synthesis of activated sulfate.</text>
</comment>
<organism evidence="9 10">
    <name type="scientific">Uliginosibacterium sediminicola</name>
    <dbReference type="NCBI Taxonomy" id="2024550"/>
    <lineage>
        <taxon>Bacteria</taxon>
        <taxon>Pseudomonadati</taxon>
        <taxon>Pseudomonadota</taxon>
        <taxon>Betaproteobacteria</taxon>
        <taxon>Rhodocyclales</taxon>
        <taxon>Zoogloeaceae</taxon>
        <taxon>Uliginosibacterium</taxon>
    </lineage>
</organism>
<dbReference type="HAMAP" id="MF_00065">
    <property type="entry name" value="Adenylyl_sulf_kinase"/>
    <property type="match status" value="1"/>
</dbReference>
<evidence type="ECO:0000313" key="9">
    <source>
        <dbReference type="EMBL" id="MEN3067683.1"/>
    </source>
</evidence>
<dbReference type="EC" id="2.7.1.25" evidence="2 6"/>
<reference evidence="9 10" key="1">
    <citation type="journal article" date="2018" name="Int. J. Syst. Evol. Microbiol.">
        <title>Uliginosibacterium sediminicola sp. nov., isolated from freshwater sediment.</title>
        <authorList>
            <person name="Hwang W.M."/>
            <person name="Kim S.M."/>
            <person name="Kang K."/>
            <person name="Ahn T.Y."/>
        </authorList>
    </citation>
    <scope>NUCLEOTIDE SEQUENCE [LARGE SCALE GENOMIC DNA]</scope>
    <source>
        <strain evidence="9 10">M1-21</strain>
    </source>
</reference>
<dbReference type="Pfam" id="PF01583">
    <property type="entry name" value="APS_kinase"/>
    <property type="match status" value="1"/>
</dbReference>
<keyword evidence="4 6" id="KW-0547">Nucleotide-binding</keyword>
<dbReference type="EMBL" id="JBDIVE010000002">
    <property type="protein sequence ID" value="MEN3067683.1"/>
    <property type="molecule type" value="Genomic_DNA"/>
</dbReference>
<proteinExistence type="inferred from homology"/>
<dbReference type="InterPro" id="IPR059117">
    <property type="entry name" value="APS_kinase_dom"/>
</dbReference>
<keyword evidence="6 7" id="KW-0418">Kinase</keyword>
<evidence type="ECO:0000256" key="5">
    <source>
        <dbReference type="ARBA" id="ARBA00022840"/>
    </source>
</evidence>
<evidence type="ECO:0000313" key="10">
    <source>
        <dbReference type="Proteomes" id="UP001410394"/>
    </source>
</evidence>
<dbReference type="PANTHER" id="PTHR42700:SF1">
    <property type="entry name" value="SULFATE ADENYLYLTRANSFERASE"/>
    <property type="match status" value="1"/>
</dbReference>
<evidence type="ECO:0000256" key="2">
    <source>
        <dbReference type="ARBA" id="ARBA00012121"/>
    </source>
</evidence>
<dbReference type="PANTHER" id="PTHR42700">
    <property type="entry name" value="SULFATE ADENYLYLTRANSFERASE"/>
    <property type="match status" value="1"/>
</dbReference>
<comment type="pathway">
    <text evidence="6 7">Sulfur metabolism; hydrogen sulfide biosynthesis; sulfite from sulfate: step 2/3.</text>
</comment>
<comment type="catalytic activity">
    <reaction evidence="1 6 7">
        <text>adenosine 5'-phosphosulfate + ATP = 3'-phosphoadenylyl sulfate + ADP + H(+)</text>
        <dbReference type="Rhea" id="RHEA:24152"/>
        <dbReference type="ChEBI" id="CHEBI:15378"/>
        <dbReference type="ChEBI" id="CHEBI:30616"/>
        <dbReference type="ChEBI" id="CHEBI:58243"/>
        <dbReference type="ChEBI" id="CHEBI:58339"/>
        <dbReference type="ChEBI" id="CHEBI:456216"/>
        <dbReference type="EC" id="2.7.1.25"/>
    </reaction>
</comment>